<dbReference type="AlphaFoldDB" id="A0A645HRP3"/>
<protein>
    <submittedName>
        <fullName evidence="1">Uncharacterized protein</fullName>
    </submittedName>
</protein>
<accession>A0A645HRP3</accession>
<evidence type="ECO:0000313" key="1">
    <source>
        <dbReference type="EMBL" id="MPN41162.1"/>
    </source>
</evidence>
<reference evidence="1" key="1">
    <citation type="submission" date="2019-08" db="EMBL/GenBank/DDBJ databases">
        <authorList>
            <person name="Kucharzyk K."/>
            <person name="Murdoch R.W."/>
            <person name="Higgins S."/>
            <person name="Loffler F."/>
        </authorList>
    </citation>
    <scope>NUCLEOTIDE SEQUENCE</scope>
</reference>
<gene>
    <name evidence="1" type="ORF">SDC9_188704</name>
</gene>
<proteinExistence type="predicted"/>
<sequence>MVKLHPGISTMPGGTCEGVLLLLLKAFSALKSYGQPVVELETPNPLLQEMKATVDNKRKILDRMRNIWLI</sequence>
<organism evidence="1">
    <name type="scientific">bioreactor metagenome</name>
    <dbReference type="NCBI Taxonomy" id="1076179"/>
    <lineage>
        <taxon>unclassified sequences</taxon>
        <taxon>metagenomes</taxon>
        <taxon>ecological metagenomes</taxon>
    </lineage>
</organism>
<name>A0A645HRP3_9ZZZZ</name>
<dbReference type="EMBL" id="VSSQ01098030">
    <property type="protein sequence ID" value="MPN41162.1"/>
    <property type="molecule type" value="Genomic_DNA"/>
</dbReference>
<comment type="caution">
    <text evidence="1">The sequence shown here is derived from an EMBL/GenBank/DDBJ whole genome shotgun (WGS) entry which is preliminary data.</text>
</comment>